<dbReference type="Gene3D" id="3.10.450.50">
    <property type="match status" value="1"/>
</dbReference>
<feature type="chain" id="PRO_5035240455" description="DUF4878 domain-containing protein" evidence="1">
    <location>
        <begin position="21"/>
        <end position="134"/>
    </location>
</feature>
<evidence type="ECO:0000313" key="3">
    <source>
        <dbReference type="Proteomes" id="UP000607559"/>
    </source>
</evidence>
<evidence type="ECO:0000256" key="1">
    <source>
        <dbReference type="SAM" id="SignalP"/>
    </source>
</evidence>
<dbReference type="AlphaFoldDB" id="A0A8J2XSG1"/>
<reference evidence="2" key="2">
    <citation type="submission" date="2020-09" db="EMBL/GenBank/DDBJ databases">
        <authorList>
            <person name="Sun Q."/>
            <person name="Zhou Y."/>
        </authorList>
    </citation>
    <scope>NUCLEOTIDE SEQUENCE</scope>
    <source>
        <strain evidence="2">CGMCC 1.15448</strain>
    </source>
</reference>
<sequence>MIKKFLLPATLLLLAACNNSQSFKKAEDAQDAGREFIRASLDGNYEKASFYLYPDSTNKMMFAKWKKDYDNMNPNEKQKYKDADILVFDSHPVNDSVASFTYANSYKKDTTTIRIMRVNGDWLVDLKEILNNRH</sequence>
<dbReference type="RefSeq" id="WP_188930789.1">
    <property type="nucleotide sequence ID" value="NZ_BMJC01000002.1"/>
</dbReference>
<accession>A0A8J2XSG1</accession>
<evidence type="ECO:0008006" key="4">
    <source>
        <dbReference type="Google" id="ProtNLM"/>
    </source>
</evidence>
<protein>
    <recommendedName>
        <fullName evidence="4">DUF4878 domain-containing protein</fullName>
    </recommendedName>
</protein>
<dbReference type="PROSITE" id="PS51257">
    <property type="entry name" value="PROKAR_LIPOPROTEIN"/>
    <property type="match status" value="1"/>
</dbReference>
<keyword evidence="3" id="KW-1185">Reference proteome</keyword>
<dbReference type="EMBL" id="BMJC01000002">
    <property type="protein sequence ID" value="GGA95098.1"/>
    <property type="molecule type" value="Genomic_DNA"/>
</dbReference>
<proteinExistence type="predicted"/>
<feature type="signal peptide" evidence="1">
    <location>
        <begin position="1"/>
        <end position="20"/>
    </location>
</feature>
<comment type="caution">
    <text evidence="2">The sequence shown here is derived from an EMBL/GenBank/DDBJ whole genome shotgun (WGS) entry which is preliminary data.</text>
</comment>
<reference evidence="2" key="1">
    <citation type="journal article" date="2014" name="Int. J. Syst. Evol. Microbiol.">
        <title>Complete genome sequence of Corynebacterium casei LMG S-19264T (=DSM 44701T), isolated from a smear-ripened cheese.</title>
        <authorList>
            <consortium name="US DOE Joint Genome Institute (JGI-PGF)"/>
            <person name="Walter F."/>
            <person name="Albersmeier A."/>
            <person name="Kalinowski J."/>
            <person name="Ruckert C."/>
        </authorList>
    </citation>
    <scope>NUCLEOTIDE SEQUENCE</scope>
    <source>
        <strain evidence="2">CGMCC 1.15448</strain>
    </source>
</reference>
<keyword evidence="1" id="KW-0732">Signal</keyword>
<name>A0A8J2XSG1_9BACT</name>
<organism evidence="2 3">
    <name type="scientific">Puia dinghuensis</name>
    <dbReference type="NCBI Taxonomy" id="1792502"/>
    <lineage>
        <taxon>Bacteria</taxon>
        <taxon>Pseudomonadati</taxon>
        <taxon>Bacteroidota</taxon>
        <taxon>Chitinophagia</taxon>
        <taxon>Chitinophagales</taxon>
        <taxon>Chitinophagaceae</taxon>
        <taxon>Puia</taxon>
    </lineage>
</organism>
<evidence type="ECO:0000313" key="2">
    <source>
        <dbReference type="EMBL" id="GGA95098.1"/>
    </source>
</evidence>
<dbReference type="Proteomes" id="UP000607559">
    <property type="component" value="Unassembled WGS sequence"/>
</dbReference>
<gene>
    <name evidence="2" type="ORF">GCM10011511_18050</name>
</gene>